<evidence type="ECO:0000313" key="10">
    <source>
        <dbReference type="EMBL" id="ADP31933.1"/>
    </source>
</evidence>
<evidence type="ECO:0000256" key="7">
    <source>
        <dbReference type="ARBA" id="ARBA00023150"/>
    </source>
</evidence>
<feature type="domain" description="MobA-like NTP transferase" evidence="9">
    <location>
        <begin position="6"/>
        <end position="152"/>
    </location>
</feature>
<comment type="catalytic activity">
    <reaction evidence="8">
        <text>Mo-molybdopterin + GTP + H(+) = Mo-molybdopterin guanine dinucleotide + diphosphate</text>
        <dbReference type="Rhea" id="RHEA:34243"/>
        <dbReference type="ChEBI" id="CHEBI:15378"/>
        <dbReference type="ChEBI" id="CHEBI:33019"/>
        <dbReference type="ChEBI" id="CHEBI:37565"/>
        <dbReference type="ChEBI" id="CHEBI:71302"/>
        <dbReference type="ChEBI" id="CHEBI:71310"/>
        <dbReference type="EC" id="2.7.7.77"/>
    </reaction>
</comment>
<dbReference type="HAMAP" id="MF_00316">
    <property type="entry name" value="MobA"/>
    <property type="match status" value="1"/>
</dbReference>
<comment type="function">
    <text evidence="8">Transfers a GMP moiety from GTP to Mo-molybdopterin (Mo-MPT) cofactor (Moco or molybdenum cofactor) to form Mo-molybdopterin guanine dinucleotide (Mo-MGD) cofactor.</text>
</comment>
<comment type="domain">
    <text evidence="8">The N-terminal domain determines nucleotide recognition and specific binding, while the C-terminal domain determines the specific binding to the target protein.</text>
</comment>
<evidence type="ECO:0000256" key="2">
    <source>
        <dbReference type="ARBA" id="ARBA00022679"/>
    </source>
</evidence>
<dbReference type="Pfam" id="PF12804">
    <property type="entry name" value="NTP_transf_3"/>
    <property type="match status" value="1"/>
</dbReference>
<dbReference type="EC" id="2.7.7.77" evidence="8"/>
<dbReference type="SUPFAM" id="SSF53448">
    <property type="entry name" value="Nucleotide-diphospho-sugar transferases"/>
    <property type="match status" value="1"/>
</dbReference>
<protein>
    <recommendedName>
        <fullName evidence="8">Probable molybdenum cofactor guanylyltransferase</fullName>
        <shortName evidence="8">MoCo guanylyltransferase</shortName>
        <ecNumber evidence="8">2.7.7.77</ecNumber>
    </recommendedName>
    <alternativeName>
        <fullName evidence="8">GTP:molybdopterin guanylyltransferase</fullName>
    </alternativeName>
    <alternativeName>
        <fullName evidence="8">Mo-MPT guanylyltransferase</fullName>
    </alternativeName>
    <alternativeName>
        <fullName evidence="8">Molybdopterin guanylyltransferase</fullName>
    </alternativeName>
    <alternativeName>
        <fullName evidence="8">Molybdopterin-guanine dinucleotide synthase</fullName>
        <shortName evidence="8">MGD synthase</shortName>
    </alternativeName>
</protein>
<keyword evidence="4 8" id="KW-0547">Nucleotide-binding</keyword>
<dbReference type="EMBL" id="CP002207">
    <property type="protein sequence ID" value="ADP31933.1"/>
    <property type="molecule type" value="Genomic_DNA"/>
</dbReference>
<evidence type="ECO:0000256" key="3">
    <source>
        <dbReference type="ARBA" id="ARBA00022723"/>
    </source>
</evidence>
<evidence type="ECO:0000256" key="4">
    <source>
        <dbReference type="ARBA" id="ARBA00022741"/>
    </source>
</evidence>
<keyword evidence="3 8" id="KW-0479">Metal-binding</keyword>
<keyword evidence="6 8" id="KW-0342">GTP-binding</keyword>
<feature type="binding site" evidence="8">
    <location>
        <position position="97"/>
    </location>
    <ligand>
        <name>Mg(2+)</name>
        <dbReference type="ChEBI" id="CHEBI:18420"/>
    </ligand>
</feature>
<feature type="binding site" evidence="8">
    <location>
        <position position="20"/>
    </location>
    <ligand>
        <name>GTP</name>
        <dbReference type="ChEBI" id="CHEBI:37565"/>
    </ligand>
</feature>
<accession>A0ABM5LVQ1</accession>
<evidence type="ECO:0000259" key="9">
    <source>
        <dbReference type="Pfam" id="PF12804"/>
    </source>
</evidence>
<dbReference type="PANTHER" id="PTHR19136">
    <property type="entry name" value="MOLYBDENUM COFACTOR GUANYLYLTRANSFERASE"/>
    <property type="match status" value="1"/>
</dbReference>
<comment type="caution">
    <text evidence="8">Lacks conserved residue(s) required for the propagation of feature annotation.</text>
</comment>
<evidence type="ECO:0000313" key="11">
    <source>
        <dbReference type="Proteomes" id="UP000006867"/>
    </source>
</evidence>
<keyword evidence="2 8" id="KW-0808">Transferase</keyword>
<comment type="subcellular location">
    <subcellularLocation>
        <location evidence="8">Cytoplasm</location>
    </subcellularLocation>
</comment>
<reference evidence="10 11" key="1">
    <citation type="journal article" date="2011" name="Front. Microbiol.">
        <title>Genomic signatures of strain selection and enhancement in Bacillus atrophaeus var. globigii, a historical biowarfare simulant.</title>
        <authorList>
            <person name="Gibbons H.S."/>
            <person name="Broomall S.M."/>
            <person name="McNew L.A."/>
            <person name="Daligault H."/>
            <person name="Chapman C."/>
            <person name="Bruce D."/>
            <person name="Karavis M."/>
            <person name="Krepps M."/>
            <person name="McGregor P.A."/>
            <person name="Hong C."/>
            <person name="Park K.H."/>
            <person name="Akmal A."/>
            <person name="Feldman A."/>
            <person name="Lin J.S."/>
            <person name="Chang W.E."/>
            <person name="Higgs B.W."/>
            <person name="Demirev P."/>
            <person name="Lindquist J."/>
            <person name="Liem A."/>
            <person name="Fochler E."/>
            <person name="Read T.D."/>
            <person name="Tapia R."/>
            <person name="Johnson S."/>
            <person name="Bishop-Lilly K.A."/>
            <person name="Detter C."/>
            <person name="Han C."/>
            <person name="Sozhamannan S."/>
            <person name="Rosenzweig C.N."/>
            <person name="Skowronski E.W."/>
        </authorList>
    </citation>
    <scope>NUCLEOTIDE SEQUENCE [LARGE SCALE GENOMIC DNA]</scope>
    <source>
        <strain evidence="10 11">1942</strain>
    </source>
</reference>
<evidence type="ECO:0000256" key="8">
    <source>
        <dbReference type="HAMAP-Rule" id="MF_00316"/>
    </source>
</evidence>
<dbReference type="InterPro" id="IPR029044">
    <property type="entry name" value="Nucleotide-diphossugar_trans"/>
</dbReference>
<evidence type="ECO:0000256" key="6">
    <source>
        <dbReference type="ARBA" id="ARBA00023134"/>
    </source>
</evidence>
<dbReference type="CDD" id="cd02503">
    <property type="entry name" value="MobA"/>
    <property type="match status" value="1"/>
</dbReference>
<dbReference type="Gene3D" id="3.90.550.10">
    <property type="entry name" value="Spore Coat Polysaccharide Biosynthesis Protein SpsA, Chain A"/>
    <property type="match status" value="1"/>
</dbReference>
<feature type="binding site" evidence="8">
    <location>
        <position position="66"/>
    </location>
    <ligand>
        <name>GTP</name>
        <dbReference type="ChEBI" id="CHEBI:37565"/>
    </ligand>
</feature>
<comment type="similarity">
    <text evidence="8">Belongs to the MobA family.</text>
</comment>
<dbReference type="InterPro" id="IPR013482">
    <property type="entry name" value="Molybde_CF_guanTrfase"/>
</dbReference>
<organism evidence="10 11">
    <name type="scientific">Bacillus atrophaeus (strain 1942)</name>
    <dbReference type="NCBI Taxonomy" id="720555"/>
    <lineage>
        <taxon>Bacteria</taxon>
        <taxon>Bacillati</taxon>
        <taxon>Bacillota</taxon>
        <taxon>Bacilli</taxon>
        <taxon>Bacillales</taxon>
        <taxon>Bacillaceae</taxon>
        <taxon>Bacillus</taxon>
    </lineage>
</organism>
<keyword evidence="1 8" id="KW-0963">Cytoplasm</keyword>
<feature type="binding site" evidence="8">
    <location>
        <position position="97"/>
    </location>
    <ligand>
        <name>GTP</name>
        <dbReference type="ChEBI" id="CHEBI:37565"/>
    </ligand>
</feature>
<dbReference type="PANTHER" id="PTHR19136:SF81">
    <property type="entry name" value="MOLYBDENUM COFACTOR GUANYLYLTRANSFERASE"/>
    <property type="match status" value="1"/>
</dbReference>
<proteinExistence type="inferred from homology"/>
<dbReference type="InterPro" id="IPR025877">
    <property type="entry name" value="MobA-like_NTP_Trfase"/>
</dbReference>
<keyword evidence="5 8" id="KW-0460">Magnesium</keyword>
<keyword evidence="7 8" id="KW-0501">Molybdenum cofactor biosynthesis</keyword>
<dbReference type="RefSeq" id="WP_003327250.1">
    <property type="nucleotide sequence ID" value="NC_014639.1"/>
</dbReference>
<gene>
    <name evidence="8" type="primary">mobA</name>
    <name evidence="10" type="ordered locus">BATR1942_04895</name>
</gene>
<evidence type="ECO:0000256" key="1">
    <source>
        <dbReference type="ARBA" id="ARBA00022490"/>
    </source>
</evidence>
<evidence type="ECO:0000256" key="5">
    <source>
        <dbReference type="ARBA" id="ARBA00022842"/>
    </source>
</evidence>
<dbReference type="Proteomes" id="UP000006867">
    <property type="component" value="Chromosome"/>
</dbReference>
<keyword evidence="11" id="KW-1185">Reference proteome</keyword>
<name>A0ABM5LVQ1_BACA1</name>
<feature type="binding site" evidence="8">
    <location>
        <begin position="8"/>
        <end position="10"/>
    </location>
    <ligand>
        <name>GTP</name>
        <dbReference type="ChEBI" id="CHEBI:37565"/>
    </ligand>
</feature>
<sequence>MRHVNVLLAGGASRRFGEPKAFVNWRNKMFYEWAKTALGDKKPVIISHPELIKRFQAYGEKNVFQDVEPFQGLGPLAGIYTAFEKTDGDVYTVLSCDTPLIKRSTLLALRNGLNERTDAVVPVSEGREQPLMAVYHKRISSFLYEQLSQKRLKISDFLHQLSVCYVDAEEIGAKPEEFMNINTRCDYQQMDEQY</sequence>
<comment type="cofactor">
    <cofactor evidence="8">
        <name>Mg(2+)</name>
        <dbReference type="ChEBI" id="CHEBI:18420"/>
    </cofactor>
</comment>